<sequence length="299" mass="32327">MAAKYSDRAYLRPQGFERSAHIGADWRSGTKAMVIKSVPMDDANIIVFAIRGTSDFMDWAVNLNMAPASPAGFLDDPGNLCHAGFLSVARKMIRPVAARLRRLLEEDPSRTSYSLLMTGHSAGGAVASLLYAHMVASSTYAASELNLLTGCFRRIHCITFGAPLVSLHPLQKPGRQELAKSLFFSFVNEGDPVVRADRGHGRHGGDGGYGPARLKAFWKAPPSTLSNAGRMVVLRSGNPRWRPSGKDTVQERLGQGVVAQFTSDEQLRSVVWGDPLCHAMKLYAGRIEVLAAASMMAGA</sequence>
<dbReference type="InterPro" id="IPR029058">
    <property type="entry name" value="AB_hydrolase_fold"/>
</dbReference>
<dbReference type="Proteomes" id="UP000033710">
    <property type="component" value="Unassembled WGS sequence"/>
</dbReference>
<evidence type="ECO:0000259" key="1">
    <source>
        <dbReference type="Pfam" id="PF01764"/>
    </source>
</evidence>
<dbReference type="Pfam" id="PF01764">
    <property type="entry name" value="Lipase_3"/>
    <property type="match status" value="1"/>
</dbReference>
<evidence type="ECO:0000313" key="2">
    <source>
        <dbReference type="EMBL" id="KJR87635.1"/>
    </source>
</evidence>
<proteinExistence type="predicted"/>
<dbReference type="OrthoDB" id="438440at2759"/>
<dbReference type="GeneID" id="27669698"/>
<organism evidence="2 3">
    <name type="scientific">Sporothrix schenckii 1099-18</name>
    <dbReference type="NCBI Taxonomy" id="1397361"/>
    <lineage>
        <taxon>Eukaryota</taxon>
        <taxon>Fungi</taxon>
        <taxon>Dikarya</taxon>
        <taxon>Ascomycota</taxon>
        <taxon>Pezizomycotina</taxon>
        <taxon>Sordariomycetes</taxon>
        <taxon>Sordariomycetidae</taxon>
        <taxon>Ophiostomatales</taxon>
        <taxon>Ophiostomataceae</taxon>
        <taxon>Sporothrix</taxon>
    </lineage>
</organism>
<name>A0A0F2MFL1_SPOSC</name>
<reference evidence="2 3" key="2">
    <citation type="journal article" date="2015" name="Eukaryot. Cell">
        <title>Asexual propagation of a virulent clone complex in a human and feline outbreak of sporotrichosis.</title>
        <authorList>
            <person name="Teixeira Mde M."/>
            <person name="Rodrigues A.M."/>
            <person name="Tsui C.K."/>
            <person name="de Almeida L.G."/>
            <person name="Van Diepeningen A.D."/>
            <person name="van den Ende B.G."/>
            <person name="Fernandes G.F."/>
            <person name="Kano R."/>
            <person name="Hamelin R.C."/>
            <person name="Lopes-Bezerra L.M."/>
            <person name="Vasconcelos A.T."/>
            <person name="de Hoog S."/>
            <person name="de Camargo Z.P."/>
            <person name="Felipe M.S."/>
        </authorList>
    </citation>
    <scope>NUCLEOTIDE SEQUENCE [LARGE SCALE GENOMIC DNA]</scope>
    <source>
        <strain evidence="2 3">1099-18</strain>
    </source>
</reference>
<dbReference type="SUPFAM" id="SSF53474">
    <property type="entry name" value="alpha/beta-Hydrolases"/>
    <property type="match status" value="1"/>
</dbReference>
<dbReference type="VEuPathDB" id="FungiDB:SPSK_07765"/>
<evidence type="ECO:0000313" key="3">
    <source>
        <dbReference type="Proteomes" id="UP000033710"/>
    </source>
</evidence>
<comment type="caution">
    <text evidence="2">The sequence shown here is derived from an EMBL/GenBank/DDBJ whole genome shotgun (WGS) entry which is preliminary data.</text>
</comment>
<dbReference type="InterPro" id="IPR002921">
    <property type="entry name" value="Fungal_lipase-type"/>
</dbReference>
<dbReference type="KEGG" id="ssck:SPSK_07765"/>
<dbReference type="AlphaFoldDB" id="A0A0F2MFL1"/>
<accession>A0A0F2MFL1</accession>
<dbReference type="PANTHER" id="PTHR46023">
    <property type="entry name" value="LIPASE CLASS 3 PROTEIN-LIKE"/>
    <property type="match status" value="1"/>
</dbReference>
<dbReference type="Gene3D" id="3.40.50.1820">
    <property type="entry name" value="alpha/beta hydrolase"/>
    <property type="match status" value="1"/>
</dbReference>
<gene>
    <name evidence="2" type="ORF">SPSK_07765</name>
</gene>
<feature type="domain" description="Fungal lipase-type" evidence="1">
    <location>
        <begin position="47"/>
        <end position="195"/>
    </location>
</feature>
<reference evidence="2 3" key="1">
    <citation type="journal article" date="2014" name="BMC Genomics">
        <title>Comparative genomics of the major fungal agents of human and animal Sporotrichosis: Sporothrix schenckii and Sporothrix brasiliensis.</title>
        <authorList>
            <person name="Teixeira M.M."/>
            <person name="de Almeida L.G."/>
            <person name="Kubitschek-Barreira P."/>
            <person name="Alves F.L."/>
            <person name="Kioshima E.S."/>
            <person name="Abadio A.K."/>
            <person name="Fernandes L."/>
            <person name="Derengowski L.S."/>
            <person name="Ferreira K.S."/>
            <person name="Souza R.C."/>
            <person name="Ruiz J.C."/>
            <person name="de Andrade N.C."/>
            <person name="Paes H.C."/>
            <person name="Nicola A.M."/>
            <person name="Albuquerque P."/>
            <person name="Gerber A.L."/>
            <person name="Martins V.P."/>
            <person name="Peconick L.D."/>
            <person name="Neto A.V."/>
            <person name="Chaucanez C.B."/>
            <person name="Silva P.A."/>
            <person name="Cunha O.L."/>
            <person name="de Oliveira F.F."/>
            <person name="dos Santos T.C."/>
            <person name="Barros A.L."/>
            <person name="Soares M.A."/>
            <person name="de Oliveira L.M."/>
            <person name="Marini M.M."/>
            <person name="Villalobos-Duno H."/>
            <person name="Cunha M.M."/>
            <person name="de Hoog S."/>
            <person name="da Silveira J.F."/>
            <person name="Henrissat B."/>
            <person name="Nino-Vega G.A."/>
            <person name="Cisalpino P.S."/>
            <person name="Mora-Montes H.M."/>
            <person name="Almeida S.R."/>
            <person name="Stajich J.E."/>
            <person name="Lopes-Bezerra L.M."/>
            <person name="Vasconcelos A.T."/>
            <person name="Felipe M.S."/>
        </authorList>
    </citation>
    <scope>NUCLEOTIDE SEQUENCE [LARGE SCALE GENOMIC DNA]</scope>
    <source>
        <strain evidence="2 3">1099-18</strain>
    </source>
</reference>
<dbReference type="RefSeq" id="XP_016590311.1">
    <property type="nucleotide sequence ID" value="XM_016734421.1"/>
</dbReference>
<dbReference type="CDD" id="cd00519">
    <property type="entry name" value="Lipase_3"/>
    <property type="match status" value="1"/>
</dbReference>
<dbReference type="GO" id="GO:0006629">
    <property type="term" value="P:lipid metabolic process"/>
    <property type="evidence" value="ECO:0007669"/>
    <property type="project" value="InterPro"/>
</dbReference>
<dbReference type="PANTHER" id="PTHR46023:SF6">
    <property type="entry name" value="LIPASE CLASS 3 FAMILY PROTEIN"/>
    <property type="match status" value="1"/>
</dbReference>
<protein>
    <recommendedName>
        <fullName evidence="1">Fungal lipase-type domain-containing protein</fullName>
    </recommendedName>
</protein>
<dbReference type="EMBL" id="AXCR01000004">
    <property type="protein sequence ID" value="KJR87635.1"/>
    <property type="molecule type" value="Genomic_DNA"/>
</dbReference>